<protein>
    <recommendedName>
        <fullName evidence="4">PH (Pleckstrin Homology) domain-containing protein</fullName>
    </recommendedName>
</protein>
<gene>
    <name evidence="2" type="ORF">FYK55_20165</name>
</gene>
<sequence length="207" mass="23713">MLRAEAYQPFFRKFLWIFLGCVAYSLWCLYDGLIAYPHQLTIAEAYEALPEEGRREAWQVLAAEKGWPTLTPQKSAKEISNNIGSQFFMIVLCMLIGVPALLKWMSGRGAWVEGDATLIRNHKGQEVPIDAIEKIDKRRWESKGIAKLQYKVDGKSKTFVMDDFKFDREAMGTLMRYAEANLSADQVVGDELEREKEPEDVQLESQP</sequence>
<keyword evidence="3" id="KW-1185">Reference proteome</keyword>
<name>A0A5M6CZN7_9BACT</name>
<keyword evidence="1" id="KW-0812">Transmembrane</keyword>
<feature type="transmembrane region" description="Helical" evidence="1">
    <location>
        <begin position="83"/>
        <end position="102"/>
    </location>
</feature>
<keyword evidence="1" id="KW-0472">Membrane</keyword>
<evidence type="ECO:0000256" key="1">
    <source>
        <dbReference type="SAM" id="Phobius"/>
    </source>
</evidence>
<dbReference type="AlphaFoldDB" id="A0A5M6CZN7"/>
<evidence type="ECO:0008006" key="4">
    <source>
        <dbReference type="Google" id="ProtNLM"/>
    </source>
</evidence>
<proteinExistence type="predicted"/>
<dbReference type="EMBL" id="VWOX01000012">
    <property type="protein sequence ID" value="KAA5540707.1"/>
    <property type="molecule type" value="Genomic_DNA"/>
</dbReference>
<evidence type="ECO:0000313" key="3">
    <source>
        <dbReference type="Proteomes" id="UP000324479"/>
    </source>
</evidence>
<reference evidence="2 3" key="1">
    <citation type="submission" date="2019-08" db="EMBL/GenBank/DDBJ databases">
        <authorList>
            <person name="Dhanesh K."/>
            <person name="Kumar G."/>
            <person name="Sasikala C."/>
            <person name="Venkata Ramana C."/>
        </authorList>
    </citation>
    <scope>NUCLEOTIDE SEQUENCE [LARGE SCALE GENOMIC DNA]</scope>
    <source>
        <strain evidence="2 3">JC645</strain>
    </source>
</reference>
<evidence type="ECO:0000313" key="2">
    <source>
        <dbReference type="EMBL" id="KAA5540707.1"/>
    </source>
</evidence>
<accession>A0A5M6CZN7</accession>
<feature type="transmembrane region" description="Helical" evidence="1">
    <location>
        <begin position="14"/>
        <end position="36"/>
    </location>
</feature>
<comment type="caution">
    <text evidence="2">The sequence shown here is derived from an EMBL/GenBank/DDBJ whole genome shotgun (WGS) entry which is preliminary data.</text>
</comment>
<organism evidence="2 3">
    <name type="scientific">Roseiconus nitratireducens</name>
    <dbReference type="NCBI Taxonomy" id="2605748"/>
    <lineage>
        <taxon>Bacteria</taxon>
        <taxon>Pseudomonadati</taxon>
        <taxon>Planctomycetota</taxon>
        <taxon>Planctomycetia</taxon>
        <taxon>Pirellulales</taxon>
        <taxon>Pirellulaceae</taxon>
        <taxon>Roseiconus</taxon>
    </lineage>
</organism>
<keyword evidence="1" id="KW-1133">Transmembrane helix</keyword>
<dbReference type="RefSeq" id="WP_150078271.1">
    <property type="nucleotide sequence ID" value="NZ_VWOX01000012.1"/>
</dbReference>
<dbReference type="Proteomes" id="UP000324479">
    <property type="component" value="Unassembled WGS sequence"/>
</dbReference>